<organism evidence="1 2">
    <name type="scientific">Eretmocerus hayati</name>
    <dbReference type="NCBI Taxonomy" id="131215"/>
    <lineage>
        <taxon>Eukaryota</taxon>
        <taxon>Metazoa</taxon>
        <taxon>Ecdysozoa</taxon>
        <taxon>Arthropoda</taxon>
        <taxon>Hexapoda</taxon>
        <taxon>Insecta</taxon>
        <taxon>Pterygota</taxon>
        <taxon>Neoptera</taxon>
        <taxon>Endopterygota</taxon>
        <taxon>Hymenoptera</taxon>
        <taxon>Apocrita</taxon>
        <taxon>Proctotrupomorpha</taxon>
        <taxon>Chalcidoidea</taxon>
        <taxon>Aphelinidae</taxon>
        <taxon>Aphelininae</taxon>
        <taxon>Eretmocerus</taxon>
    </lineage>
</organism>
<protein>
    <submittedName>
        <fullName evidence="1">Uncharacterized protein</fullName>
    </submittedName>
</protein>
<gene>
    <name evidence="1" type="ORF">QAD02_007871</name>
</gene>
<accession>A0ACC2N577</accession>
<name>A0ACC2N577_9HYME</name>
<dbReference type="EMBL" id="CM056744">
    <property type="protein sequence ID" value="KAJ8666209.1"/>
    <property type="molecule type" value="Genomic_DNA"/>
</dbReference>
<evidence type="ECO:0000313" key="1">
    <source>
        <dbReference type="EMBL" id="KAJ8666209.1"/>
    </source>
</evidence>
<sequence length="168" mass="19681">MEYFVQGFIVDVQGFRTALNEFTFKEVAVTRIGQDAIPSVYIFKPPYNWDELLPKNQSENRWLEYNYHDIPCRLADARRIYVKGLEKKRWLETYIDNVINIEDFNCPAFKDLRLGTVVIFCTHHYLCATPICAAMNVSLLKDWALENLSQKKKKVGIMIDEVLNAMYT</sequence>
<reference evidence="1" key="1">
    <citation type="submission" date="2023-04" db="EMBL/GenBank/DDBJ databases">
        <title>A chromosome-level genome assembly of the parasitoid wasp Eretmocerus hayati.</title>
        <authorList>
            <person name="Zhong Y."/>
            <person name="Liu S."/>
            <person name="Liu Y."/>
        </authorList>
    </citation>
    <scope>NUCLEOTIDE SEQUENCE</scope>
    <source>
        <strain evidence="1">ZJU_SS_LIU_2023</strain>
    </source>
</reference>
<keyword evidence="2" id="KW-1185">Reference proteome</keyword>
<proteinExistence type="predicted"/>
<evidence type="ECO:0000313" key="2">
    <source>
        <dbReference type="Proteomes" id="UP001239111"/>
    </source>
</evidence>
<comment type="caution">
    <text evidence="1">The sequence shown here is derived from an EMBL/GenBank/DDBJ whole genome shotgun (WGS) entry which is preliminary data.</text>
</comment>
<dbReference type="Proteomes" id="UP001239111">
    <property type="component" value="Chromosome 4"/>
</dbReference>